<dbReference type="GO" id="GO:0009252">
    <property type="term" value="P:peptidoglycan biosynthetic process"/>
    <property type="evidence" value="ECO:0007669"/>
    <property type="project" value="UniProtKB-UniPathway"/>
</dbReference>
<evidence type="ECO:0000256" key="9">
    <source>
        <dbReference type="ARBA" id="ARBA00023268"/>
    </source>
</evidence>
<dbReference type="InterPro" id="IPR009647">
    <property type="entry name" value="PBP_C"/>
</dbReference>
<dbReference type="STRING" id="1384459.GL4_0718"/>
<dbReference type="InterPro" id="IPR011815">
    <property type="entry name" value="PBP_1c"/>
</dbReference>
<dbReference type="PANTHER" id="PTHR32282:SF15">
    <property type="entry name" value="PENICILLIN-BINDING PROTEIN 1C"/>
    <property type="match status" value="1"/>
</dbReference>
<dbReference type="SUPFAM" id="SSF56601">
    <property type="entry name" value="beta-lactamase/transpeptidase-like"/>
    <property type="match status" value="1"/>
</dbReference>
<dbReference type="Proteomes" id="UP000031643">
    <property type="component" value="Chromosome"/>
</dbReference>
<dbReference type="KEGG" id="mcg:GL4_0718"/>
<dbReference type="InterPro" id="IPR036950">
    <property type="entry name" value="PBP_transglycosylase"/>
</dbReference>
<evidence type="ECO:0000313" key="16">
    <source>
        <dbReference type="EMBL" id="BAQ16181.1"/>
    </source>
</evidence>
<dbReference type="InterPro" id="IPR050396">
    <property type="entry name" value="Glycosyltr_51/Transpeptidase"/>
</dbReference>
<dbReference type="Pfam" id="PF06832">
    <property type="entry name" value="BiPBP_C"/>
    <property type="match status" value="1"/>
</dbReference>
<dbReference type="InterPro" id="IPR023346">
    <property type="entry name" value="Lysozyme-like_dom_sf"/>
</dbReference>
<keyword evidence="6 16" id="KW-0328">Glycosyltransferase</keyword>
<evidence type="ECO:0000256" key="1">
    <source>
        <dbReference type="ARBA" id="ARBA00004752"/>
    </source>
</evidence>
<evidence type="ECO:0000256" key="12">
    <source>
        <dbReference type="SAM" id="MobiDB-lite"/>
    </source>
</evidence>
<keyword evidence="9" id="KW-0511">Multifunctional enzyme</keyword>
<comment type="similarity">
    <text evidence="3">In the N-terminal section; belongs to the glycosyltransferase 51 family.</text>
</comment>
<feature type="region of interest" description="Disordered" evidence="12">
    <location>
        <begin position="226"/>
        <end position="254"/>
    </location>
</feature>
<protein>
    <recommendedName>
        <fullName evidence="10">peptidoglycan glycosyltransferase</fullName>
        <ecNumber evidence="10">2.4.99.28</ecNumber>
    </recommendedName>
</protein>
<sequence length="676" mass="73008">MWCGAIVAGALVGLADSFGPPPLGKNLTYSKTVLGSDGDLLRAYLAPDGRWRLPASRTDVDPRFLDALLAYEDKRFYEHHGVDPLSMTRALYQFATRGEIVSGGSTITMQVARLLEPRRKRSLYAKYRQMVRALQLEQAYSKNEILALYLTLAPYGGNLEGIRAASFAYFGKEPRRLTLGETALLVALPQSPEYRRPDRHPDHARAARNRVLDRISDSGIFSPEELGAAKAEPVPNARRPMPLGAPHAADDAKAASSDQSIIRLTIRARLQRRLERLARDRAVALGDAMSVAIVVVENDTGRVLARVGTPDYFDSDRAGQVDLTRAVRSPGSTLKPFIYGLGFEDGLIHPESLIEDRPIRFGDYAPENFDQTFQGTVTVRRALQQSLNVPAVSLLDAVGPSRLLARLDEAGARLKLPEHETAGLALGLGGIGIRLVDLTALYAGLARQGTVAPLYERAAEPRWPERRLMEPVAAWYVGDILRDAPPPPNALGGRIAFKTGTSYGYRDAWAVGFDGRYTVGVWTGRPDGAPVPGLLGRTAAAPILFDVFARLTEQPRPLSPAPQGVLTARTAQLPPPLRRFGANTLAGTTRAPDVRILFPPDGASLALEADGDTIDPVAIKVTGGTAPLNILVDGLPLQSARGAGTVFFSPQGPGFVRLTVTDAVGDADSVLVRLQQ</sequence>
<keyword evidence="17" id="KW-1185">Reference proteome</keyword>
<evidence type="ECO:0000313" key="17">
    <source>
        <dbReference type="Proteomes" id="UP000031643"/>
    </source>
</evidence>
<dbReference type="Pfam" id="PF00912">
    <property type="entry name" value="Transgly"/>
    <property type="match status" value="1"/>
</dbReference>
<evidence type="ECO:0000259" key="15">
    <source>
        <dbReference type="Pfam" id="PF06832"/>
    </source>
</evidence>
<evidence type="ECO:0000256" key="10">
    <source>
        <dbReference type="ARBA" id="ARBA00044770"/>
    </source>
</evidence>
<feature type="domain" description="Glycosyl transferase family 51" evidence="14">
    <location>
        <begin position="48"/>
        <end position="215"/>
    </location>
</feature>
<dbReference type="PANTHER" id="PTHR32282">
    <property type="entry name" value="BINDING PROTEIN TRANSPEPTIDASE, PUTATIVE-RELATED"/>
    <property type="match status" value="1"/>
</dbReference>
<feature type="domain" description="Penicillin-binding protein transpeptidase" evidence="13">
    <location>
        <begin position="292"/>
        <end position="506"/>
    </location>
</feature>
<dbReference type="SUPFAM" id="SSF53955">
    <property type="entry name" value="Lysozyme-like"/>
    <property type="match status" value="1"/>
</dbReference>
<keyword evidence="8" id="KW-0378">Hydrolase</keyword>
<feature type="domain" description="Penicillin-binding C-terminal" evidence="15">
    <location>
        <begin position="588"/>
        <end position="670"/>
    </location>
</feature>
<evidence type="ECO:0000259" key="14">
    <source>
        <dbReference type="Pfam" id="PF00912"/>
    </source>
</evidence>
<reference evidence="16 17" key="1">
    <citation type="submission" date="2014-09" db="EMBL/GenBank/DDBJ databases">
        <title>Genome sequencing of Methyloceanibacter caenitepidi Gela4.</title>
        <authorList>
            <person name="Takeuchi M."/>
            <person name="Susumu S."/>
            <person name="Kamagata Y."/>
            <person name="Oshima K."/>
            <person name="Hattori M."/>
            <person name="Iwasaki W."/>
        </authorList>
    </citation>
    <scope>NUCLEOTIDE SEQUENCE [LARGE SCALE GENOMIC DNA]</scope>
    <source>
        <strain evidence="16 17">Gela4</strain>
    </source>
</reference>
<dbReference type="GO" id="GO:0004180">
    <property type="term" value="F:carboxypeptidase activity"/>
    <property type="evidence" value="ECO:0007669"/>
    <property type="project" value="UniProtKB-KW"/>
</dbReference>
<keyword evidence="5" id="KW-0645">Protease</keyword>
<name>A0A0A8K050_9HYPH</name>
<dbReference type="Gene3D" id="3.40.710.10">
    <property type="entry name" value="DD-peptidase/beta-lactamase superfamily"/>
    <property type="match status" value="1"/>
</dbReference>
<dbReference type="UniPathway" id="UPA00219"/>
<dbReference type="GO" id="GO:0030288">
    <property type="term" value="C:outer membrane-bounded periplasmic space"/>
    <property type="evidence" value="ECO:0007669"/>
    <property type="project" value="TreeGrafter"/>
</dbReference>
<gene>
    <name evidence="16" type="ORF">GL4_0718</name>
</gene>
<evidence type="ECO:0000259" key="13">
    <source>
        <dbReference type="Pfam" id="PF00905"/>
    </source>
</evidence>
<dbReference type="GO" id="GO:0006508">
    <property type="term" value="P:proteolysis"/>
    <property type="evidence" value="ECO:0007669"/>
    <property type="project" value="UniProtKB-KW"/>
</dbReference>
<evidence type="ECO:0000256" key="8">
    <source>
        <dbReference type="ARBA" id="ARBA00022801"/>
    </source>
</evidence>
<evidence type="ECO:0000256" key="2">
    <source>
        <dbReference type="ARBA" id="ARBA00007090"/>
    </source>
</evidence>
<dbReference type="InterPro" id="IPR001460">
    <property type="entry name" value="PCN-bd_Tpept"/>
</dbReference>
<accession>A0A0A8K050</accession>
<dbReference type="InterPro" id="IPR012338">
    <property type="entry name" value="Beta-lactam/transpept-like"/>
</dbReference>
<organism evidence="16 17">
    <name type="scientific">Methyloceanibacter caenitepidi</name>
    <dbReference type="NCBI Taxonomy" id="1384459"/>
    <lineage>
        <taxon>Bacteria</taxon>
        <taxon>Pseudomonadati</taxon>
        <taxon>Pseudomonadota</taxon>
        <taxon>Alphaproteobacteria</taxon>
        <taxon>Hyphomicrobiales</taxon>
        <taxon>Hyphomicrobiaceae</taxon>
        <taxon>Methyloceanibacter</taxon>
    </lineage>
</organism>
<proteinExistence type="inferred from homology"/>
<dbReference type="EMBL" id="AP014648">
    <property type="protein sequence ID" value="BAQ16181.1"/>
    <property type="molecule type" value="Genomic_DNA"/>
</dbReference>
<dbReference type="GO" id="GO:0008955">
    <property type="term" value="F:peptidoglycan glycosyltransferase activity"/>
    <property type="evidence" value="ECO:0007669"/>
    <property type="project" value="UniProtKB-EC"/>
</dbReference>
<dbReference type="Pfam" id="PF00905">
    <property type="entry name" value="Transpeptidase"/>
    <property type="match status" value="1"/>
</dbReference>
<keyword evidence="4" id="KW-0121">Carboxypeptidase</keyword>
<evidence type="ECO:0000256" key="11">
    <source>
        <dbReference type="ARBA" id="ARBA00049902"/>
    </source>
</evidence>
<comment type="similarity">
    <text evidence="2">In the C-terminal section; belongs to the transpeptidase family.</text>
</comment>
<dbReference type="InterPro" id="IPR001264">
    <property type="entry name" value="Glyco_trans_51"/>
</dbReference>
<dbReference type="NCBIfam" id="TIGR02073">
    <property type="entry name" value="PBP_1c"/>
    <property type="match status" value="1"/>
</dbReference>
<dbReference type="GO" id="GO:0008658">
    <property type="term" value="F:penicillin binding"/>
    <property type="evidence" value="ECO:0007669"/>
    <property type="project" value="InterPro"/>
</dbReference>
<comment type="pathway">
    <text evidence="1">Cell wall biogenesis; peptidoglycan biosynthesis.</text>
</comment>
<comment type="catalytic activity">
    <reaction evidence="11">
        <text>[GlcNAc-(1-&gt;4)-Mur2Ac(oyl-L-Ala-gamma-D-Glu-L-Lys-D-Ala-D-Ala)](n)-di-trans,octa-cis-undecaprenyl diphosphate + beta-D-GlcNAc-(1-&gt;4)-Mur2Ac(oyl-L-Ala-gamma-D-Glu-L-Lys-D-Ala-D-Ala)-di-trans,octa-cis-undecaprenyl diphosphate = [GlcNAc-(1-&gt;4)-Mur2Ac(oyl-L-Ala-gamma-D-Glu-L-Lys-D-Ala-D-Ala)](n+1)-di-trans,octa-cis-undecaprenyl diphosphate + di-trans,octa-cis-undecaprenyl diphosphate + H(+)</text>
        <dbReference type="Rhea" id="RHEA:23708"/>
        <dbReference type="Rhea" id="RHEA-COMP:9602"/>
        <dbReference type="Rhea" id="RHEA-COMP:9603"/>
        <dbReference type="ChEBI" id="CHEBI:15378"/>
        <dbReference type="ChEBI" id="CHEBI:58405"/>
        <dbReference type="ChEBI" id="CHEBI:60033"/>
        <dbReference type="ChEBI" id="CHEBI:78435"/>
        <dbReference type="EC" id="2.4.99.28"/>
    </reaction>
</comment>
<evidence type="ECO:0000256" key="3">
    <source>
        <dbReference type="ARBA" id="ARBA00007739"/>
    </source>
</evidence>
<evidence type="ECO:0000256" key="7">
    <source>
        <dbReference type="ARBA" id="ARBA00022679"/>
    </source>
</evidence>
<dbReference type="EC" id="2.4.99.28" evidence="10"/>
<keyword evidence="7 16" id="KW-0808">Transferase</keyword>
<dbReference type="AlphaFoldDB" id="A0A0A8K050"/>
<evidence type="ECO:0000256" key="6">
    <source>
        <dbReference type="ARBA" id="ARBA00022676"/>
    </source>
</evidence>
<evidence type="ECO:0000256" key="5">
    <source>
        <dbReference type="ARBA" id="ARBA00022670"/>
    </source>
</evidence>
<dbReference type="Gene3D" id="1.10.3810.10">
    <property type="entry name" value="Biosynthetic peptidoglycan transglycosylase-like"/>
    <property type="match status" value="1"/>
</dbReference>
<evidence type="ECO:0000256" key="4">
    <source>
        <dbReference type="ARBA" id="ARBA00022645"/>
    </source>
</evidence>
<dbReference type="HOGENOM" id="CLU_006354_7_3_5"/>